<dbReference type="PANTHER" id="PTHR48081">
    <property type="entry name" value="AB HYDROLASE SUPERFAMILY PROTEIN C4A8.06C"/>
    <property type="match status" value="1"/>
</dbReference>
<evidence type="ECO:0000256" key="1">
    <source>
        <dbReference type="ARBA" id="ARBA00022801"/>
    </source>
</evidence>
<evidence type="ECO:0000313" key="3">
    <source>
        <dbReference type="EMBL" id="KAF5575798.1"/>
    </source>
</evidence>
<dbReference type="GO" id="GO:0016787">
    <property type="term" value="F:hydrolase activity"/>
    <property type="evidence" value="ECO:0007669"/>
    <property type="project" value="UniProtKB-KW"/>
</dbReference>
<dbReference type="InterPro" id="IPR013094">
    <property type="entry name" value="AB_hydrolase_3"/>
</dbReference>
<dbReference type="Pfam" id="PF07859">
    <property type="entry name" value="Abhydrolase_3"/>
    <property type="match status" value="1"/>
</dbReference>
<evidence type="ECO:0000259" key="2">
    <source>
        <dbReference type="Pfam" id="PF07859"/>
    </source>
</evidence>
<dbReference type="Gene3D" id="3.40.50.1820">
    <property type="entry name" value="alpha/beta hydrolase"/>
    <property type="match status" value="1"/>
</dbReference>
<dbReference type="Proteomes" id="UP000544095">
    <property type="component" value="Unassembled WGS sequence"/>
</dbReference>
<keyword evidence="4" id="KW-1185">Reference proteome</keyword>
<gene>
    <name evidence="3" type="ORF">FPANT_11194</name>
</gene>
<dbReference type="InterPro" id="IPR050300">
    <property type="entry name" value="GDXG_lipolytic_enzyme"/>
</dbReference>
<organism evidence="3 4">
    <name type="scientific">Fusarium pseudoanthophilum</name>
    <dbReference type="NCBI Taxonomy" id="48495"/>
    <lineage>
        <taxon>Eukaryota</taxon>
        <taxon>Fungi</taxon>
        <taxon>Dikarya</taxon>
        <taxon>Ascomycota</taxon>
        <taxon>Pezizomycotina</taxon>
        <taxon>Sordariomycetes</taxon>
        <taxon>Hypocreomycetidae</taxon>
        <taxon>Hypocreales</taxon>
        <taxon>Nectriaceae</taxon>
        <taxon>Fusarium</taxon>
        <taxon>Fusarium fujikuroi species complex</taxon>
    </lineage>
</organism>
<keyword evidence="1" id="KW-0378">Hydrolase</keyword>
<dbReference type="EMBL" id="JAAOAR010000667">
    <property type="protein sequence ID" value="KAF5575798.1"/>
    <property type="molecule type" value="Genomic_DNA"/>
</dbReference>
<proteinExistence type="predicted"/>
<dbReference type="InterPro" id="IPR029058">
    <property type="entry name" value="AB_hydrolase_fold"/>
</dbReference>
<reference evidence="3 4" key="1">
    <citation type="submission" date="2020-05" db="EMBL/GenBank/DDBJ databases">
        <title>Identification and distribution of gene clusters putatively required for synthesis of sphingolipid metabolism inhibitors in phylogenetically diverse species of the filamentous fungus Fusarium.</title>
        <authorList>
            <person name="Kim H.-S."/>
            <person name="Busman M."/>
            <person name="Brown D.W."/>
            <person name="Divon H."/>
            <person name="Uhlig S."/>
            <person name="Proctor R.H."/>
        </authorList>
    </citation>
    <scope>NUCLEOTIDE SEQUENCE [LARGE SCALE GENOMIC DNA]</scope>
    <source>
        <strain evidence="3 4">NRRL 25211</strain>
    </source>
</reference>
<dbReference type="SUPFAM" id="SSF53474">
    <property type="entry name" value="alpha/beta-Hydrolases"/>
    <property type="match status" value="1"/>
</dbReference>
<dbReference type="AlphaFoldDB" id="A0A8H5NSY6"/>
<sequence length="375" mass="42277">MLPPFSNWEKLKLALRLSYADLFWKAPLTLTYILRSILITKRRSLPSRLFIVCAVLKVALGFSPRQIQYLSLPTRDAYKKWIQQQSKEAEKIGHQQHVTRLVYDREVLEDGKSSLLWVGDRKQAKKVVLFFHGGGYAAPITTGHLDWCWRAYILAGIEKGVEVAVAVLEYTLIPEARYPVQLRQAASGLAYLLHKGISPQDIIIGGDSAGGQLTAQLICHLHQPQPTVPEITLVKPLAGAFLVSPWVAQSTDDASYRENAWIDMLPTPGIVAFTKELLGPDAKPDLSAFPLDREESSLAGMTFVLSQIYITAGAHEIFRDQVVSFKDRVKLLNPDLKLRFQYYENCAHDFIVIENEDGECTRDMKQWMVDLLAVE</sequence>
<comment type="caution">
    <text evidence="3">The sequence shown here is derived from an EMBL/GenBank/DDBJ whole genome shotgun (WGS) entry which is preliminary data.</text>
</comment>
<evidence type="ECO:0000313" key="4">
    <source>
        <dbReference type="Proteomes" id="UP000544095"/>
    </source>
</evidence>
<dbReference type="PANTHER" id="PTHR48081:SF31">
    <property type="entry name" value="STERYL ACETYL HYDROLASE MUG81-RELATED"/>
    <property type="match status" value="1"/>
</dbReference>
<name>A0A8H5NSY6_9HYPO</name>
<protein>
    <submittedName>
        <fullName evidence="3">Triacylglycerol lipase 2</fullName>
    </submittedName>
</protein>
<feature type="domain" description="Alpha/beta hydrolase fold-3" evidence="2">
    <location>
        <begin position="128"/>
        <end position="351"/>
    </location>
</feature>
<accession>A0A8H5NSY6</accession>